<feature type="transmembrane region" description="Helical" evidence="1">
    <location>
        <begin position="99"/>
        <end position="118"/>
    </location>
</feature>
<feature type="transmembrane region" description="Helical" evidence="1">
    <location>
        <begin position="156"/>
        <end position="175"/>
    </location>
</feature>
<feature type="transmembrane region" description="Helical" evidence="1">
    <location>
        <begin position="187"/>
        <end position="216"/>
    </location>
</feature>
<proteinExistence type="predicted"/>
<dbReference type="UCSC" id="F14F8.12">
    <property type="organism name" value="c. elegans"/>
</dbReference>
<dbReference type="WormBase" id="F14F8.12">
    <property type="protein sequence ID" value="CE52323"/>
    <property type="gene ID" value="WBGene00008818"/>
    <property type="gene designation" value="srz-101"/>
</dbReference>
<gene>
    <name evidence="2 4" type="primary">srz-101</name>
    <name evidence="2" type="ORF">CELE_F14F8.12</name>
    <name evidence="4" type="ORF">F14F8.12</name>
</gene>
<dbReference type="HOGENOM" id="CLU_056063_2_1_1"/>
<evidence type="ECO:0000313" key="3">
    <source>
        <dbReference type="Proteomes" id="UP000001940"/>
    </source>
</evidence>
<dbReference type="PANTHER" id="PTHR31720:SF3">
    <property type="entry name" value="SERPENTINE RECEPTOR, CLASS Z-RELATED"/>
    <property type="match status" value="1"/>
</dbReference>
<dbReference type="PANTHER" id="PTHR31720">
    <property type="entry name" value="SERPENTINE RECEPTOR, CLASS Z-RELATED"/>
    <property type="match status" value="1"/>
</dbReference>
<feature type="transmembrane region" description="Helical" evidence="1">
    <location>
        <begin position="60"/>
        <end position="79"/>
    </location>
</feature>
<sequence length="330" mass="38861">MNATLDFTYIPDLMYISSELILIFICIVSYSTLPFYIYVHNLNRHREKDLLIVQLFCRMVKLSYFMFIIVLVSLFLIVLHCETFNTISDGIKFKNTSDYFIATFILLFIILFYILHILQQTFHVILFLLAVFNSLKYIFSFHFMNSQTSIHKYLPRFTLCIILKDAVFGTSFWLDELKYLNDDIFECFIVCYIISFVFFNFVISVLTPFIYIPIMIDINKNQHLHSQQHIYLQNYIFIQSFLVLFFKLIPVPLVIGSNTNSFVTVVTLYIPVDDVITTPLIIQLSYLRCNIHEVINLYSTFDLHKFLKVIFCKADNSVHPNVVPIAFSIT</sequence>
<dbReference type="PaxDb" id="6239-F14F8.12"/>
<evidence type="ECO:0000313" key="4">
    <source>
        <dbReference type="WormBase" id="F14F8.12"/>
    </source>
</evidence>
<evidence type="ECO:0000313" key="2">
    <source>
        <dbReference type="EMBL" id="CAE17814.4"/>
    </source>
</evidence>
<dbReference type="AlphaFoldDB" id="Q7YTN2"/>
<dbReference type="KEGG" id="cel:CELE_F14F8.12"/>
<dbReference type="CTD" id="3565936"/>
<dbReference type="InterPro" id="IPR018817">
    <property type="entry name" value="7TM_GPCR_serpentine_rcpt_Srz"/>
</dbReference>
<keyword evidence="3" id="KW-1185">Reference proteome</keyword>
<dbReference type="Pfam" id="PF10325">
    <property type="entry name" value="7TM_GPCR_Srz"/>
    <property type="match status" value="1"/>
</dbReference>
<protein>
    <submittedName>
        <fullName evidence="2">Serpentine Receptor, class Z</fullName>
    </submittedName>
</protein>
<dbReference type="PhylomeDB" id="Q7YTN2"/>
<keyword evidence="1" id="KW-0812">Transmembrane</keyword>
<organism evidence="2 3">
    <name type="scientific">Caenorhabditis elegans</name>
    <dbReference type="NCBI Taxonomy" id="6239"/>
    <lineage>
        <taxon>Eukaryota</taxon>
        <taxon>Metazoa</taxon>
        <taxon>Ecdysozoa</taxon>
        <taxon>Nematoda</taxon>
        <taxon>Chromadorea</taxon>
        <taxon>Rhabditida</taxon>
        <taxon>Rhabditina</taxon>
        <taxon>Rhabditomorpha</taxon>
        <taxon>Rhabditoidea</taxon>
        <taxon>Rhabditidae</taxon>
        <taxon>Peloderinae</taxon>
        <taxon>Caenorhabditis</taxon>
    </lineage>
</organism>
<keyword evidence="1" id="KW-0472">Membrane</keyword>
<accession>Q7YTN2</accession>
<feature type="transmembrane region" description="Helical" evidence="1">
    <location>
        <begin position="20"/>
        <end position="39"/>
    </location>
</feature>
<feature type="transmembrane region" description="Helical" evidence="1">
    <location>
        <begin position="236"/>
        <end position="255"/>
    </location>
</feature>
<dbReference type="RefSeq" id="NP_001343594.1">
    <property type="nucleotide sequence ID" value="NM_001356773.1"/>
</dbReference>
<dbReference type="EMBL" id="BX284605">
    <property type="protein sequence ID" value="CAE17814.4"/>
    <property type="molecule type" value="Genomic_DNA"/>
</dbReference>
<name>Q7YTN2_CAEEL</name>
<dbReference type="FunCoup" id="Q7YTN2">
    <property type="interactions" value="6"/>
</dbReference>
<keyword evidence="2" id="KW-0675">Receptor</keyword>
<dbReference type="AGR" id="WB:WBGene00008818"/>
<evidence type="ECO:0000256" key="1">
    <source>
        <dbReference type="SAM" id="Phobius"/>
    </source>
</evidence>
<dbReference type="GeneID" id="3565936"/>
<dbReference type="Proteomes" id="UP000001940">
    <property type="component" value="Chromosome V"/>
</dbReference>
<feature type="transmembrane region" description="Helical" evidence="1">
    <location>
        <begin position="125"/>
        <end position="144"/>
    </location>
</feature>
<reference evidence="2 3" key="1">
    <citation type="journal article" date="1998" name="Science">
        <title>Genome sequence of the nematode C. elegans: a platform for investigating biology.</title>
        <authorList>
            <consortium name="The C. elegans sequencing consortium"/>
            <person name="Sulson J.E."/>
            <person name="Waterston R."/>
        </authorList>
    </citation>
    <scope>NUCLEOTIDE SEQUENCE [LARGE SCALE GENOMIC DNA]</scope>
    <source>
        <strain evidence="2 3">Bristol N2</strain>
    </source>
</reference>
<dbReference type="InParanoid" id="Q7YTN2"/>
<keyword evidence="1" id="KW-1133">Transmembrane helix</keyword>